<dbReference type="OrthoDB" id="9797506at2"/>
<protein>
    <submittedName>
        <fullName evidence="1">YbhB/YbcL family Raf kinase inhibitor-like protein</fullName>
    </submittedName>
</protein>
<dbReference type="NCBIfam" id="TIGR00481">
    <property type="entry name" value="YbhB/YbcL family Raf kinase inhibitor-like protein"/>
    <property type="match status" value="1"/>
</dbReference>
<dbReference type="AlphaFoldDB" id="A0A437LYF2"/>
<name>A0A437LYF2_9SPHN</name>
<dbReference type="PANTHER" id="PTHR30289:SF1">
    <property type="entry name" value="PEBP (PHOSPHATIDYLETHANOLAMINE-BINDING PROTEIN) FAMILY PROTEIN"/>
    <property type="match status" value="1"/>
</dbReference>
<dbReference type="InterPro" id="IPR008914">
    <property type="entry name" value="PEBP"/>
</dbReference>
<evidence type="ECO:0000313" key="1">
    <source>
        <dbReference type="EMBL" id="RVT90376.1"/>
    </source>
</evidence>
<reference evidence="1 2" key="1">
    <citation type="submission" date="2019-01" db="EMBL/GenBank/DDBJ databases">
        <authorList>
            <person name="Chen W.-M."/>
        </authorList>
    </citation>
    <scope>NUCLEOTIDE SEQUENCE [LARGE SCALE GENOMIC DNA]</scope>
    <source>
        <strain evidence="1 2">CCP-7</strain>
    </source>
</reference>
<dbReference type="PANTHER" id="PTHR30289">
    <property type="entry name" value="UNCHARACTERIZED PROTEIN YBCL-RELATED"/>
    <property type="match status" value="1"/>
</dbReference>
<dbReference type="CDD" id="cd00865">
    <property type="entry name" value="PEBP_bact_arch"/>
    <property type="match status" value="1"/>
</dbReference>
<dbReference type="SUPFAM" id="SSF49777">
    <property type="entry name" value="PEBP-like"/>
    <property type="match status" value="1"/>
</dbReference>
<organism evidence="1 2">
    <name type="scientific">Sphingomonas crocodyli</name>
    <dbReference type="NCBI Taxonomy" id="1979270"/>
    <lineage>
        <taxon>Bacteria</taxon>
        <taxon>Pseudomonadati</taxon>
        <taxon>Pseudomonadota</taxon>
        <taxon>Alphaproteobacteria</taxon>
        <taxon>Sphingomonadales</taxon>
        <taxon>Sphingomonadaceae</taxon>
        <taxon>Sphingomonas</taxon>
    </lineage>
</organism>
<sequence>MFEHVPHWLGAMLREVRAGHNKLAVAQPELAGLEPFHLASPAFGPGGRLPTRFTADGAGVSPPLVWHSLPAETQHLALLVEDPDAPLPRPWLHALIWCLPATQYALDEGAMMRGDSAAGQDCGQETSIAQPWLAPDPPTGHGRHDYVFELFALRAAPSLGDRPSRSAVIEAMAGEVLGAAVLVGTYDRGTPAPLDQGLGAGPVDIIARRSPA</sequence>
<dbReference type="Gene3D" id="3.90.280.10">
    <property type="entry name" value="PEBP-like"/>
    <property type="match status" value="1"/>
</dbReference>
<evidence type="ECO:0000313" key="2">
    <source>
        <dbReference type="Proteomes" id="UP000282971"/>
    </source>
</evidence>
<accession>A0A437LYF2</accession>
<dbReference type="InterPro" id="IPR005247">
    <property type="entry name" value="YbhB_YbcL/LppC-like"/>
</dbReference>
<dbReference type="InterPro" id="IPR036610">
    <property type="entry name" value="PEBP-like_sf"/>
</dbReference>
<keyword evidence="2" id="KW-1185">Reference proteome</keyword>
<dbReference type="RefSeq" id="WP_127745632.1">
    <property type="nucleotide sequence ID" value="NZ_SACN01000003.1"/>
</dbReference>
<dbReference type="Proteomes" id="UP000282971">
    <property type="component" value="Unassembled WGS sequence"/>
</dbReference>
<dbReference type="EMBL" id="SACN01000003">
    <property type="protein sequence ID" value="RVT90376.1"/>
    <property type="molecule type" value="Genomic_DNA"/>
</dbReference>
<proteinExistence type="predicted"/>
<gene>
    <name evidence="1" type="ORF">EOD43_19115</name>
</gene>
<dbReference type="Pfam" id="PF01161">
    <property type="entry name" value="PBP"/>
    <property type="match status" value="1"/>
</dbReference>
<comment type="caution">
    <text evidence="1">The sequence shown here is derived from an EMBL/GenBank/DDBJ whole genome shotgun (WGS) entry which is preliminary data.</text>
</comment>